<keyword evidence="4" id="KW-1185">Reference proteome</keyword>
<evidence type="ECO:0000256" key="2">
    <source>
        <dbReference type="SAM" id="MobiDB-lite"/>
    </source>
</evidence>
<dbReference type="PANTHER" id="PTHR48459:SF1">
    <property type="entry name" value="CUE DOMAIN-CONTAINING PROTEIN"/>
    <property type="match status" value="1"/>
</dbReference>
<reference evidence="3" key="2">
    <citation type="submission" date="2021-02" db="EMBL/GenBank/DDBJ databases">
        <authorList>
            <person name="Kimball J.A."/>
            <person name="Haas M.W."/>
            <person name="Macchietto M."/>
            <person name="Kono T."/>
            <person name="Duquette J."/>
            <person name="Shao M."/>
        </authorList>
    </citation>
    <scope>NUCLEOTIDE SEQUENCE</scope>
    <source>
        <tissue evidence="3">Fresh leaf tissue</tissue>
    </source>
</reference>
<gene>
    <name evidence="3" type="ORF">GUJ93_ZPchr0585g33753</name>
</gene>
<organism evidence="3 4">
    <name type="scientific">Zizania palustris</name>
    <name type="common">Northern wild rice</name>
    <dbReference type="NCBI Taxonomy" id="103762"/>
    <lineage>
        <taxon>Eukaryota</taxon>
        <taxon>Viridiplantae</taxon>
        <taxon>Streptophyta</taxon>
        <taxon>Embryophyta</taxon>
        <taxon>Tracheophyta</taxon>
        <taxon>Spermatophyta</taxon>
        <taxon>Magnoliopsida</taxon>
        <taxon>Liliopsida</taxon>
        <taxon>Poales</taxon>
        <taxon>Poaceae</taxon>
        <taxon>BOP clade</taxon>
        <taxon>Oryzoideae</taxon>
        <taxon>Oryzeae</taxon>
        <taxon>Zizaniinae</taxon>
        <taxon>Zizania</taxon>
    </lineage>
</organism>
<feature type="coiled-coil region" evidence="1">
    <location>
        <begin position="357"/>
        <end position="416"/>
    </location>
</feature>
<evidence type="ECO:0000313" key="3">
    <source>
        <dbReference type="EMBL" id="KAG8043151.1"/>
    </source>
</evidence>
<dbReference type="CDD" id="cd14279">
    <property type="entry name" value="CUE"/>
    <property type="match status" value="1"/>
</dbReference>
<reference evidence="3" key="1">
    <citation type="journal article" date="2021" name="bioRxiv">
        <title>Whole Genome Assembly and Annotation of Northern Wild Rice, Zizania palustris L., Supports a Whole Genome Duplication in the Zizania Genus.</title>
        <authorList>
            <person name="Haas M."/>
            <person name="Kono T."/>
            <person name="Macchietto M."/>
            <person name="Millas R."/>
            <person name="McGilp L."/>
            <person name="Shao M."/>
            <person name="Duquette J."/>
            <person name="Hirsch C.N."/>
            <person name="Kimball J."/>
        </authorList>
    </citation>
    <scope>NUCLEOTIDE SEQUENCE</scope>
    <source>
        <tissue evidence="3">Fresh leaf tissue</tissue>
    </source>
</reference>
<evidence type="ECO:0000313" key="4">
    <source>
        <dbReference type="Proteomes" id="UP000729402"/>
    </source>
</evidence>
<dbReference type="EMBL" id="JAAALK010001158">
    <property type="protein sequence ID" value="KAG8043151.1"/>
    <property type="molecule type" value="Genomic_DNA"/>
</dbReference>
<feature type="compositionally biased region" description="Basic and acidic residues" evidence="2">
    <location>
        <begin position="167"/>
        <end position="186"/>
    </location>
</feature>
<dbReference type="OrthoDB" id="620544at2759"/>
<feature type="region of interest" description="Disordered" evidence="2">
    <location>
        <begin position="161"/>
        <end position="193"/>
    </location>
</feature>
<evidence type="ECO:0000256" key="1">
    <source>
        <dbReference type="SAM" id="Coils"/>
    </source>
</evidence>
<proteinExistence type="predicted"/>
<feature type="coiled-coil region" evidence="1">
    <location>
        <begin position="244"/>
        <end position="292"/>
    </location>
</feature>
<keyword evidence="1" id="KW-0175">Coiled coil</keyword>
<evidence type="ECO:0008006" key="5">
    <source>
        <dbReference type="Google" id="ProtNLM"/>
    </source>
</evidence>
<comment type="caution">
    <text evidence="3">The sequence shown here is derived from an EMBL/GenBank/DDBJ whole genome shotgun (WGS) entry which is preliminary data.</text>
</comment>
<dbReference type="PANTHER" id="PTHR48459">
    <property type="entry name" value="CUE DOMAIN-CONTAINING PROTEIN"/>
    <property type="match status" value="1"/>
</dbReference>
<name>A0A8J5R1C7_ZIZPA</name>
<accession>A0A8J5R1C7</accession>
<protein>
    <recommendedName>
        <fullName evidence="5">CUE domain-containing protein</fullName>
    </recommendedName>
</protein>
<sequence>MAAYSDRASTLSCKWKTTTGDEHLDVLIGLFPQVNLLTLVDVCSEFKNDVDAAVEYIFCNVLPTVPDDHDANADRDLHIEGLLLWIIMYIQIQYNLMCPINTQLKIRTALWEENVMQSPHAASSGQDILVEDNNSDCSVASAQNSLVRCSIDVLGGYDDEQLQSSSSEEKHDASAFDDEQPLHDDDGLTDDDEILIGGYDDEQLQFSSSKEKHDVSASAFDDDQSSLDGGLTDMTMQGLYSPFMDELTILIANENDEMNSLMIEMANINQKLQEVELKEAKAKQLVSEASQAGNDILGKVEELRDMTMLAVEENNKVAGEVLYAQSILASEALGLRSQFLNLNEEREQCLTIVDRMSDTLERRLAAVELESAKAEKEKIERETLAEQALKKQEFLFDAVKERSKKLEQDARDIEREVLIDRGQVVDALRRGMPTIFHSIRHLQSRVDMQPLEPTQVPSSMFNSVKSTNNGGQLLRSGVDESQLCDDDASPGRSSSANSIHNIAQAELIVDEPQLPVYEPLQLAPLNLSSSVMKSEDNIARLLGREYGVHFPVAEPRLSVDSSPRLSSPANSIHNIPGFAHGEAHLPIYEPSQLSSSTFANKIPSTTVHLLDWNHDAHFPQLPSSTSFNSVKTQHFTGDEETDTSSDNTYMLDEICHEETDDASSDNTSTLDAICYEESDDASTGNTSSLDDSWDIVDDATILMCATAN</sequence>
<dbReference type="AlphaFoldDB" id="A0A8J5R1C7"/>
<dbReference type="Proteomes" id="UP000729402">
    <property type="component" value="Unassembled WGS sequence"/>
</dbReference>